<dbReference type="EMBL" id="SWKV01000041">
    <property type="protein sequence ID" value="KAF3037624.1"/>
    <property type="molecule type" value="Genomic_DNA"/>
</dbReference>
<keyword evidence="3" id="KW-1185">Reference proteome</keyword>
<evidence type="ECO:0000256" key="1">
    <source>
        <dbReference type="SAM" id="MobiDB-lite"/>
    </source>
</evidence>
<gene>
    <name evidence="2" type="ORF">E8E12_003983</name>
</gene>
<feature type="compositionally biased region" description="Acidic residues" evidence="1">
    <location>
        <begin position="386"/>
        <end position="398"/>
    </location>
</feature>
<feature type="compositionally biased region" description="Polar residues" evidence="1">
    <location>
        <begin position="7"/>
        <end position="17"/>
    </location>
</feature>
<dbReference type="OrthoDB" id="3788873at2759"/>
<comment type="caution">
    <text evidence="2">The sequence shown here is derived from an EMBL/GenBank/DDBJ whole genome shotgun (WGS) entry which is preliminary data.</text>
</comment>
<evidence type="ECO:0000313" key="2">
    <source>
        <dbReference type="EMBL" id="KAF3037624.1"/>
    </source>
</evidence>
<evidence type="ECO:0008006" key="4">
    <source>
        <dbReference type="Google" id="ProtNLM"/>
    </source>
</evidence>
<feature type="compositionally biased region" description="Polar residues" evidence="1">
    <location>
        <begin position="366"/>
        <end position="377"/>
    </location>
</feature>
<feature type="compositionally biased region" description="Basic and acidic residues" evidence="1">
    <location>
        <begin position="994"/>
        <end position="1004"/>
    </location>
</feature>
<feature type="region of interest" description="Disordered" evidence="1">
    <location>
        <begin position="1"/>
        <end position="25"/>
    </location>
</feature>
<dbReference type="Proteomes" id="UP000758155">
    <property type="component" value="Unassembled WGS sequence"/>
</dbReference>
<feature type="region of interest" description="Disordered" evidence="1">
    <location>
        <begin position="991"/>
        <end position="1081"/>
    </location>
</feature>
<feature type="region of interest" description="Disordered" evidence="1">
    <location>
        <begin position="824"/>
        <end position="878"/>
    </location>
</feature>
<feature type="region of interest" description="Disordered" evidence="1">
    <location>
        <begin position="441"/>
        <end position="466"/>
    </location>
</feature>
<dbReference type="AlphaFoldDB" id="A0A9P5C055"/>
<feature type="compositionally biased region" description="Basic and acidic residues" evidence="1">
    <location>
        <begin position="1070"/>
        <end position="1081"/>
    </location>
</feature>
<feature type="compositionally biased region" description="Basic and acidic residues" evidence="1">
    <location>
        <begin position="670"/>
        <end position="681"/>
    </location>
</feature>
<sequence>MAEPFTLGSNHVTGNTKSNKKLHPTNKDEWLSSTYIHADWPMSMTVEEFSKVKAASDAGDSFWQDSHINWALEFIRRRHERLEDVTIVEPHNCGILYLAGIDPSSIPDKNSTIERERRQYELDYAPMAEQLRATNIIILPVNNGFKTYHANAAAATEGLAESDKPQNQSGYRQGAGVGAHWSFIVVDRHDPENPTARYVDGQVFPRKRRNGKWTITNIDTNGEVAGKILRGFDNLLELEQGKFAASTLKFVPHMQKANASGGSDYGPCGPYLYAFLDHILANKTNLIDPGLQAAYNDESTSRSRAKELGFDSLAVRARFAEELLEERKKYEAQHRDRAVANLTDEVLRCLMTVDGLISLVRPTASSSELGTSGNWQLGGNHGGPGDNDDDGDGDEDGFFGDPPVQKALLREEINDHPGAYADIVGRNARYEIAYTALVQRQKQKDAESGENSSAKTEPEPKAQRPNTIELYLGKHRYRNVPLDNARIWPEPEVTANIKFPAKFKRVPDFTVVLPDTLKRWVNNDPEIKARVPNFKDVNWDVAPRAFLHVKINKTLLDQNDNSFQRLWCKDRAVFNPQDKRYTNLTNEFEEKEDKSPMYGIMREMYMRHYMGNEMVDELFKILEEYKVKEPAPSNKRKRNDEDDDNHSGDDDSDKGDPDNSSGKNKRVRRGRGDADKGDKFHQGYHAEPPTNGSGGSANRHAALQDLSAFQTIANQAIDFVSMSKYHVGEWIHRVASHGILTSSTGLDHWERRVRLQRAFGGIFTENTVNKETAAYYRGHLKLADSLSFAQIIKELNRLTENVPNLRGQIQWYPDYYLQEHGVIPADAGNQNSSPPTGNGAAANPEPTSKPGSTTTPGSKNSAGGEKDGGKDPIPVTGNKCSNLHDISLTTPGPQQLINFRIEDTVVVRRHMTREMRDDPRFRSVKLRGDPVEPNDVSRRAMCFVDIAGKRFGDESDAHLEETWYDDPLVFTEIQRRSRRLKGRMIRKKMAKHYHPLEPLEHDHGPDEEDETEEDTEEDEPELWKIQQSESGQDVIGHAQIPEGAPEDGDPNGYFPDEFGGGGEAGWDDALFSRDEVTPIIN</sequence>
<feature type="region of interest" description="Disordered" evidence="1">
    <location>
        <begin position="366"/>
        <end position="402"/>
    </location>
</feature>
<reference evidence="2" key="1">
    <citation type="submission" date="2019-04" db="EMBL/GenBank/DDBJ databases">
        <title>Sequencing of skin fungus with MAO and IRED activity.</title>
        <authorList>
            <person name="Marsaioli A.J."/>
            <person name="Bonatto J.M.C."/>
            <person name="Reis Junior O."/>
        </authorList>
    </citation>
    <scope>NUCLEOTIDE SEQUENCE</scope>
    <source>
        <strain evidence="2">28M1</strain>
    </source>
</reference>
<evidence type="ECO:0000313" key="3">
    <source>
        <dbReference type="Proteomes" id="UP000758155"/>
    </source>
</evidence>
<feature type="region of interest" description="Disordered" evidence="1">
    <location>
        <begin position="629"/>
        <end position="698"/>
    </location>
</feature>
<accession>A0A9P5C055</accession>
<feature type="compositionally biased region" description="Low complexity" evidence="1">
    <location>
        <begin position="846"/>
        <end position="859"/>
    </location>
</feature>
<organism evidence="2 3">
    <name type="scientific">Didymella heteroderae</name>
    <dbReference type="NCBI Taxonomy" id="1769908"/>
    <lineage>
        <taxon>Eukaryota</taxon>
        <taxon>Fungi</taxon>
        <taxon>Dikarya</taxon>
        <taxon>Ascomycota</taxon>
        <taxon>Pezizomycotina</taxon>
        <taxon>Dothideomycetes</taxon>
        <taxon>Pleosporomycetidae</taxon>
        <taxon>Pleosporales</taxon>
        <taxon>Pleosporineae</taxon>
        <taxon>Didymellaceae</taxon>
        <taxon>Didymella</taxon>
    </lineage>
</organism>
<protein>
    <recommendedName>
        <fullName evidence="4">Ubiquitin-like protease family profile domain-containing protein</fullName>
    </recommendedName>
</protein>
<name>A0A9P5C055_9PLEO</name>
<feature type="compositionally biased region" description="Basic and acidic residues" evidence="1">
    <location>
        <begin position="645"/>
        <end position="657"/>
    </location>
</feature>
<proteinExistence type="predicted"/>
<feature type="compositionally biased region" description="Acidic residues" evidence="1">
    <location>
        <begin position="1005"/>
        <end position="1020"/>
    </location>
</feature>